<evidence type="ECO:0000256" key="1">
    <source>
        <dbReference type="ARBA" id="ARBA00011643"/>
    </source>
</evidence>
<dbReference type="Pfam" id="PF07085">
    <property type="entry name" value="DRTGG"/>
    <property type="match status" value="1"/>
</dbReference>
<dbReference type="Gene3D" id="3.40.1390.20">
    <property type="entry name" value="HprK N-terminal domain-like"/>
    <property type="match status" value="1"/>
</dbReference>
<dbReference type="InterPro" id="IPR028979">
    <property type="entry name" value="Ser_kin/Pase_Hpr-like_N_sf"/>
</dbReference>
<organism evidence="3">
    <name type="scientific">uncultured spirochete</name>
    <dbReference type="NCBI Taxonomy" id="156406"/>
    <lineage>
        <taxon>Bacteria</taxon>
        <taxon>Pseudomonadati</taxon>
        <taxon>Spirochaetota</taxon>
        <taxon>Spirochaetia</taxon>
        <taxon>Spirochaetales</taxon>
        <taxon>environmental samples</taxon>
    </lineage>
</organism>
<evidence type="ECO:0000313" key="3">
    <source>
        <dbReference type="EMBL" id="SLM13078.1"/>
    </source>
</evidence>
<dbReference type="SUPFAM" id="SSF75138">
    <property type="entry name" value="HprK N-terminal domain-like"/>
    <property type="match status" value="1"/>
</dbReference>
<dbReference type="InterPro" id="IPR010766">
    <property type="entry name" value="DRTGG"/>
</dbReference>
<feature type="domain" description="DRTGG" evidence="2">
    <location>
        <begin position="6"/>
        <end position="100"/>
    </location>
</feature>
<gene>
    <name evidence="3" type="ORF">SPIROBIBN47_280013</name>
</gene>
<comment type="subunit">
    <text evidence="1">Homohexamer.</text>
</comment>
<evidence type="ECO:0000259" key="2">
    <source>
        <dbReference type="Pfam" id="PF07085"/>
    </source>
</evidence>
<protein>
    <recommendedName>
        <fullName evidence="2">DRTGG domain-containing protein</fullName>
    </recommendedName>
</protein>
<reference evidence="3" key="1">
    <citation type="submission" date="2017-02" db="EMBL/GenBank/DDBJ databases">
        <authorList>
            <person name="Regsiter A."/>
            <person name="William W."/>
        </authorList>
    </citation>
    <scope>NUCLEOTIDE SEQUENCE</scope>
    <source>
        <strain evidence="3">Bib</strain>
    </source>
</reference>
<proteinExistence type="predicted"/>
<sequence length="120" mass="13188">MRASAIAHVLNAEVITCQELADDLEIITACGSDMMSDVIAFVKDRVALLTGLTNPQVIRTAELMDIRLIIFVRGKKPSSEMIQMAKEQSIMLMSTQDSMFIACGKLYQAGIMGDIAYQAR</sequence>
<dbReference type="AlphaFoldDB" id="A0A3P3XIU8"/>
<dbReference type="EMBL" id="FWDM01000021">
    <property type="protein sequence ID" value="SLM13078.1"/>
    <property type="molecule type" value="Genomic_DNA"/>
</dbReference>
<accession>A0A3P3XIU8</accession>
<name>A0A3P3XIU8_9SPIR</name>